<dbReference type="PROSITE" id="PS50089">
    <property type="entry name" value="ZF_RING_2"/>
    <property type="match status" value="1"/>
</dbReference>
<dbReference type="Pfam" id="PF13639">
    <property type="entry name" value="zf-RING_2"/>
    <property type="match status" value="1"/>
</dbReference>
<keyword evidence="7" id="KW-1185">Reference proteome</keyword>
<dbReference type="AlphaFoldDB" id="Q22NN2"/>
<gene>
    <name evidence="6" type="ORF">TTHERM_00198170</name>
</gene>
<organism evidence="6 7">
    <name type="scientific">Tetrahymena thermophila (strain SB210)</name>
    <dbReference type="NCBI Taxonomy" id="312017"/>
    <lineage>
        <taxon>Eukaryota</taxon>
        <taxon>Sar</taxon>
        <taxon>Alveolata</taxon>
        <taxon>Ciliophora</taxon>
        <taxon>Intramacronucleata</taxon>
        <taxon>Oligohymenophorea</taxon>
        <taxon>Hymenostomatida</taxon>
        <taxon>Tetrahymenina</taxon>
        <taxon>Tetrahymenidae</taxon>
        <taxon>Tetrahymena</taxon>
    </lineage>
</organism>
<dbReference type="STRING" id="312017.Q22NN2"/>
<evidence type="ECO:0000259" key="5">
    <source>
        <dbReference type="PROSITE" id="PS50089"/>
    </source>
</evidence>
<dbReference type="InterPro" id="IPR001841">
    <property type="entry name" value="Znf_RING"/>
</dbReference>
<dbReference type="EMBL" id="GG662857">
    <property type="protein sequence ID" value="EAR86753.2"/>
    <property type="molecule type" value="Genomic_DNA"/>
</dbReference>
<dbReference type="HOGENOM" id="CLU_563253_0_0_1"/>
<evidence type="ECO:0000256" key="1">
    <source>
        <dbReference type="ARBA" id="ARBA00022723"/>
    </source>
</evidence>
<proteinExistence type="predicted"/>
<name>Q22NN2_TETTS</name>
<dbReference type="GO" id="GO:0016567">
    <property type="term" value="P:protein ubiquitination"/>
    <property type="evidence" value="ECO:0007669"/>
    <property type="project" value="TreeGrafter"/>
</dbReference>
<dbReference type="InterPro" id="IPR013083">
    <property type="entry name" value="Znf_RING/FYVE/PHD"/>
</dbReference>
<dbReference type="GO" id="GO:0061630">
    <property type="term" value="F:ubiquitin protein ligase activity"/>
    <property type="evidence" value="ECO:0007669"/>
    <property type="project" value="TreeGrafter"/>
</dbReference>
<evidence type="ECO:0000256" key="4">
    <source>
        <dbReference type="PROSITE-ProRule" id="PRU00175"/>
    </source>
</evidence>
<dbReference type="GO" id="GO:0008270">
    <property type="term" value="F:zinc ion binding"/>
    <property type="evidence" value="ECO:0007669"/>
    <property type="project" value="UniProtKB-KW"/>
</dbReference>
<dbReference type="GeneID" id="7823500"/>
<dbReference type="OrthoDB" id="292178at2759"/>
<keyword evidence="2 4" id="KW-0863">Zinc-finger</keyword>
<feature type="domain" description="RING-type" evidence="5">
    <location>
        <begin position="62"/>
        <end position="103"/>
    </location>
</feature>
<dbReference type="Proteomes" id="UP000009168">
    <property type="component" value="Unassembled WGS sequence"/>
</dbReference>
<dbReference type="Gene3D" id="3.30.40.10">
    <property type="entry name" value="Zinc/RING finger domain, C3HC4 (zinc finger)"/>
    <property type="match status" value="1"/>
</dbReference>
<keyword evidence="3" id="KW-0862">Zinc</keyword>
<dbReference type="PANTHER" id="PTHR45969">
    <property type="entry name" value="RING ZINC FINGER PROTEIN-RELATED"/>
    <property type="match status" value="1"/>
</dbReference>
<dbReference type="RefSeq" id="XP_001006998.2">
    <property type="nucleotide sequence ID" value="XM_001006998.2"/>
</dbReference>
<dbReference type="PANTHER" id="PTHR45969:SF69">
    <property type="entry name" value="FINGER DOMAIN PROTEIN, PUTATIVE (AFU_ORTHOLOGUE AFUA_3G12190)-RELATED"/>
    <property type="match status" value="1"/>
</dbReference>
<accession>Q22NN2</accession>
<dbReference type="KEGG" id="tet:TTHERM_00198170"/>
<dbReference type="SMART" id="SM00184">
    <property type="entry name" value="RING"/>
    <property type="match status" value="1"/>
</dbReference>
<protein>
    <submittedName>
        <fullName evidence="6">Zinc finger, C3HC4 type (RING finger) protein</fullName>
    </submittedName>
</protein>
<keyword evidence="1" id="KW-0479">Metal-binding</keyword>
<dbReference type="SUPFAM" id="SSF57850">
    <property type="entry name" value="RING/U-box"/>
    <property type="match status" value="1"/>
</dbReference>
<evidence type="ECO:0000256" key="3">
    <source>
        <dbReference type="ARBA" id="ARBA00022833"/>
    </source>
</evidence>
<reference evidence="7" key="1">
    <citation type="journal article" date="2006" name="PLoS Biol.">
        <title>Macronuclear genome sequence of the ciliate Tetrahymena thermophila, a model eukaryote.</title>
        <authorList>
            <person name="Eisen J.A."/>
            <person name="Coyne R.S."/>
            <person name="Wu M."/>
            <person name="Wu D."/>
            <person name="Thiagarajan M."/>
            <person name="Wortman J.R."/>
            <person name="Badger J.H."/>
            <person name="Ren Q."/>
            <person name="Amedeo P."/>
            <person name="Jones K.M."/>
            <person name="Tallon L.J."/>
            <person name="Delcher A.L."/>
            <person name="Salzberg S.L."/>
            <person name="Silva J.C."/>
            <person name="Haas B.J."/>
            <person name="Majoros W.H."/>
            <person name="Farzad M."/>
            <person name="Carlton J.M."/>
            <person name="Smith R.K. Jr."/>
            <person name="Garg J."/>
            <person name="Pearlman R.E."/>
            <person name="Karrer K.M."/>
            <person name="Sun L."/>
            <person name="Manning G."/>
            <person name="Elde N.C."/>
            <person name="Turkewitz A.P."/>
            <person name="Asai D.J."/>
            <person name="Wilkes D.E."/>
            <person name="Wang Y."/>
            <person name="Cai H."/>
            <person name="Collins K."/>
            <person name="Stewart B.A."/>
            <person name="Lee S.R."/>
            <person name="Wilamowska K."/>
            <person name="Weinberg Z."/>
            <person name="Ruzzo W.L."/>
            <person name="Wloga D."/>
            <person name="Gaertig J."/>
            <person name="Frankel J."/>
            <person name="Tsao C.-C."/>
            <person name="Gorovsky M.A."/>
            <person name="Keeling P.J."/>
            <person name="Waller R.F."/>
            <person name="Patron N.J."/>
            <person name="Cherry J.M."/>
            <person name="Stover N.A."/>
            <person name="Krieger C.J."/>
            <person name="del Toro C."/>
            <person name="Ryder H.F."/>
            <person name="Williamson S.C."/>
            <person name="Barbeau R.A."/>
            <person name="Hamilton E.P."/>
            <person name="Orias E."/>
        </authorList>
    </citation>
    <scope>NUCLEOTIDE SEQUENCE [LARGE SCALE GENOMIC DNA]</scope>
    <source>
        <strain evidence="7">SB210</strain>
    </source>
</reference>
<evidence type="ECO:0000256" key="2">
    <source>
        <dbReference type="ARBA" id="ARBA00022771"/>
    </source>
</evidence>
<evidence type="ECO:0000313" key="6">
    <source>
        <dbReference type="EMBL" id="EAR86753.2"/>
    </source>
</evidence>
<dbReference type="eggNOG" id="KOG0800">
    <property type="taxonomic scope" value="Eukaryota"/>
</dbReference>
<evidence type="ECO:0000313" key="7">
    <source>
        <dbReference type="Proteomes" id="UP000009168"/>
    </source>
</evidence>
<sequence>MKFQTPNNHGMRFYSSFLSMQSRNLQQIKTLQDEALDTLIYNQLQSCKAIEMVETQQNQQECSICLEQYQAQDEVCKLQCRHIFHKNCINLWFKQKNYCPLDRIKLLHHNSINASS</sequence>
<dbReference type="InParanoid" id="Q22NN2"/>